<dbReference type="Proteomes" id="UP000664859">
    <property type="component" value="Unassembled WGS sequence"/>
</dbReference>
<reference evidence="1" key="1">
    <citation type="submission" date="2021-02" db="EMBL/GenBank/DDBJ databases">
        <title>First Annotated Genome of the Yellow-green Alga Tribonema minus.</title>
        <authorList>
            <person name="Mahan K.M."/>
        </authorList>
    </citation>
    <scope>NUCLEOTIDE SEQUENCE</scope>
    <source>
        <strain evidence="1">UTEX B ZZ1240</strain>
    </source>
</reference>
<sequence length="292" mass="33780">MAVPPPCCARVELPFQIVLEDAWESFDAALPSARFAKRMKLAARPPNIAAFVSVSAPSKMLSREAQQRRDDFVPDAHLCDPCNRPRVIDTRQATATCSRCGDSQTFNVIDRSFREGTSLHTPYLYKRSNHFRDHLKRFAARETTTIEDDVLEAIRTELRKRVYDDASFKNVSQDEVRDVLKRLSLSHLYNHSTRIWTLLTGHQPPELTETQEQNLVVMFAMIQAPFEKHKPKERSNMLSYSYVISQCAKLLGYHDIARAFKLLKSKEKVVYQDAIWRKICEELGWRYARSMP</sequence>
<name>A0A835Z4D5_9STRA</name>
<proteinExistence type="predicted"/>
<protein>
    <submittedName>
        <fullName evidence="1">Poxvirus late transcription factor VLTF3 like-domain-containing protein</fullName>
    </submittedName>
</protein>
<dbReference type="GO" id="GO:0046782">
    <property type="term" value="P:regulation of viral transcription"/>
    <property type="evidence" value="ECO:0007669"/>
    <property type="project" value="InterPro"/>
</dbReference>
<dbReference type="EMBL" id="JAFCMP010000223">
    <property type="protein sequence ID" value="KAG5182884.1"/>
    <property type="molecule type" value="Genomic_DNA"/>
</dbReference>
<accession>A0A835Z4D5</accession>
<keyword evidence="2" id="KW-1185">Reference proteome</keyword>
<gene>
    <name evidence="1" type="ORF">JKP88DRAFT_241193</name>
</gene>
<evidence type="ECO:0000313" key="1">
    <source>
        <dbReference type="EMBL" id="KAG5182884.1"/>
    </source>
</evidence>
<dbReference type="InterPro" id="IPR007031">
    <property type="entry name" value="Poxvirus_VLTF3"/>
</dbReference>
<dbReference type="OrthoDB" id="543007at2759"/>
<evidence type="ECO:0000313" key="2">
    <source>
        <dbReference type="Proteomes" id="UP000664859"/>
    </source>
</evidence>
<dbReference type="AlphaFoldDB" id="A0A835Z4D5"/>
<organism evidence="1 2">
    <name type="scientific">Tribonema minus</name>
    <dbReference type="NCBI Taxonomy" id="303371"/>
    <lineage>
        <taxon>Eukaryota</taxon>
        <taxon>Sar</taxon>
        <taxon>Stramenopiles</taxon>
        <taxon>Ochrophyta</taxon>
        <taxon>PX clade</taxon>
        <taxon>Xanthophyceae</taxon>
        <taxon>Tribonematales</taxon>
        <taxon>Tribonemataceae</taxon>
        <taxon>Tribonema</taxon>
    </lineage>
</organism>
<dbReference type="Pfam" id="PF04947">
    <property type="entry name" value="Pox_VLTF3"/>
    <property type="match status" value="1"/>
</dbReference>
<comment type="caution">
    <text evidence="1">The sequence shown here is derived from an EMBL/GenBank/DDBJ whole genome shotgun (WGS) entry which is preliminary data.</text>
</comment>